<evidence type="ECO:0000256" key="3">
    <source>
        <dbReference type="ARBA" id="ARBA00022769"/>
    </source>
</evidence>
<dbReference type="Pfam" id="PF00271">
    <property type="entry name" value="Helicase_C"/>
    <property type="match status" value="1"/>
</dbReference>
<dbReference type="PANTHER" id="PTHR24029:SF0">
    <property type="entry name" value="UVRABC SYSTEM PROTEIN B"/>
    <property type="match status" value="1"/>
</dbReference>
<keyword evidence="11" id="KW-1185">Reference proteome</keyword>
<comment type="similarity">
    <text evidence="2">Belongs to the UvrB family.</text>
</comment>
<dbReference type="GO" id="GO:0005737">
    <property type="term" value="C:cytoplasm"/>
    <property type="evidence" value="ECO:0007669"/>
    <property type="project" value="UniProtKB-SubCell"/>
</dbReference>
<feature type="compositionally biased region" description="Low complexity" evidence="7">
    <location>
        <begin position="745"/>
        <end position="758"/>
    </location>
</feature>
<feature type="domain" description="Helicase ATP-binding" evidence="8">
    <location>
        <begin position="101"/>
        <end position="228"/>
    </location>
</feature>
<dbReference type="InterPro" id="IPR004807">
    <property type="entry name" value="UvrB"/>
</dbReference>
<dbReference type="InterPro" id="IPR024759">
    <property type="entry name" value="UvrB_YAD/RRR_dom"/>
</dbReference>
<dbReference type="NCBIfam" id="NF003673">
    <property type="entry name" value="PRK05298.1"/>
    <property type="match status" value="1"/>
</dbReference>
<gene>
    <name evidence="10" type="ORF">BU14_1565s0001</name>
</gene>
<dbReference type="AlphaFoldDB" id="A0A1X6NL98"/>
<dbReference type="Pfam" id="PF12344">
    <property type="entry name" value="UvrB"/>
    <property type="match status" value="1"/>
</dbReference>
<dbReference type="InterPro" id="IPR027417">
    <property type="entry name" value="P-loop_NTPase"/>
</dbReference>
<comment type="subcellular location">
    <subcellularLocation>
        <location evidence="1">Cytoplasm</location>
    </subcellularLocation>
</comment>
<name>A0A1X6NL98_PORUM</name>
<dbReference type="PROSITE" id="PS51194">
    <property type="entry name" value="HELICASE_CTER"/>
    <property type="match status" value="1"/>
</dbReference>
<dbReference type="GO" id="GO:0006289">
    <property type="term" value="P:nucleotide-excision repair"/>
    <property type="evidence" value="ECO:0007669"/>
    <property type="project" value="InterPro"/>
</dbReference>
<dbReference type="InterPro" id="IPR001943">
    <property type="entry name" value="UVR_dom"/>
</dbReference>
<dbReference type="Pfam" id="PF04851">
    <property type="entry name" value="ResIII"/>
    <property type="match status" value="1"/>
</dbReference>
<evidence type="ECO:0000259" key="8">
    <source>
        <dbReference type="PROSITE" id="PS51192"/>
    </source>
</evidence>
<evidence type="ECO:0000259" key="9">
    <source>
        <dbReference type="PROSITE" id="PS51194"/>
    </source>
</evidence>
<evidence type="ECO:0000313" key="10">
    <source>
        <dbReference type="EMBL" id="OSX69384.1"/>
    </source>
</evidence>
<organism evidence="10 11">
    <name type="scientific">Porphyra umbilicalis</name>
    <name type="common">Purple laver</name>
    <name type="synonym">Red alga</name>
    <dbReference type="NCBI Taxonomy" id="2786"/>
    <lineage>
        <taxon>Eukaryota</taxon>
        <taxon>Rhodophyta</taxon>
        <taxon>Bangiophyceae</taxon>
        <taxon>Bangiales</taxon>
        <taxon>Bangiaceae</taxon>
        <taxon>Porphyra</taxon>
    </lineage>
</organism>
<dbReference type="InterPro" id="IPR036876">
    <property type="entry name" value="UVR_dom_sf"/>
</dbReference>
<dbReference type="GO" id="GO:0004518">
    <property type="term" value="F:nuclease activity"/>
    <property type="evidence" value="ECO:0007669"/>
    <property type="project" value="UniProtKB-KW"/>
</dbReference>
<dbReference type="Gene3D" id="3.40.50.300">
    <property type="entry name" value="P-loop containing nucleotide triphosphate hydrolases"/>
    <property type="match status" value="3"/>
</dbReference>
<dbReference type="EMBL" id="KV919584">
    <property type="protein sequence ID" value="OSX69384.1"/>
    <property type="molecule type" value="Genomic_DNA"/>
</dbReference>
<dbReference type="CDD" id="cd17916">
    <property type="entry name" value="DEXHc_UvrB"/>
    <property type="match status" value="1"/>
</dbReference>
<dbReference type="OrthoDB" id="16911at2759"/>
<dbReference type="InterPro" id="IPR006935">
    <property type="entry name" value="Helicase/UvrB_N"/>
</dbReference>
<reference evidence="10 11" key="1">
    <citation type="submission" date="2017-03" db="EMBL/GenBank/DDBJ databases">
        <title>WGS assembly of Porphyra umbilicalis.</title>
        <authorList>
            <person name="Brawley S.H."/>
            <person name="Blouin N.A."/>
            <person name="Ficko-Blean E."/>
            <person name="Wheeler G.L."/>
            <person name="Lohr M."/>
            <person name="Goodson H.V."/>
            <person name="Jenkins J.W."/>
            <person name="Blaby-Haas C.E."/>
            <person name="Helliwell K.E."/>
            <person name="Chan C."/>
            <person name="Marriage T."/>
            <person name="Bhattacharya D."/>
            <person name="Klein A.S."/>
            <person name="Badis Y."/>
            <person name="Brodie J."/>
            <person name="Cao Y."/>
            <person name="Collen J."/>
            <person name="Dittami S.M."/>
            <person name="Gachon C.M."/>
            <person name="Green B.R."/>
            <person name="Karpowicz S."/>
            <person name="Kim J.W."/>
            <person name="Kudahl U."/>
            <person name="Lin S."/>
            <person name="Michel G."/>
            <person name="Mittag M."/>
            <person name="Olson B.J."/>
            <person name="Pangilinan J."/>
            <person name="Peng Y."/>
            <person name="Qiu H."/>
            <person name="Shu S."/>
            <person name="Singer J.T."/>
            <person name="Smith A.G."/>
            <person name="Sprecher B.N."/>
            <person name="Wagner V."/>
            <person name="Wang W."/>
            <person name="Wang Z.-Y."/>
            <person name="Yan J."/>
            <person name="Yarish C."/>
            <person name="Zoeuner-Riek S."/>
            <person name="Zhuang Y."/>
            <person name="Zou Y."/>
            <person name="Lindquist E.A."/>
            <person name="Grimwood J."/>
            <person name="Barry K."/>
            <person name="Rokhsar D.S."/>
            <person name="Schmutz J."/>
            <person name="Stiller J.W."/>
            <person name="Grossman A.R."/>
            <person name="Prochnik S.E."/>
        </authorList>
    </citation>
    <scope>NUCLEOTIDE SEQUENCE [LARGE SCALE GENOMIC DNA]</scope>
    <source>
        <strain evidence="10">4086291</strain>
    </source>
</reference>
<keyword evidence="4" id="KW-0227">DNA damage</keyword>
<dbReference type="PROSITE" id="PS51192">
    <property type="entry name" value="HELICASE_ATP_BIND_1"/>
    <property type="match status" value="1"/>
</dbReference>
<feature type="domain" description="Helicase C-terminal" evidence="9">
    <location>
        <begin position="522"/>
        <end position="709"/>
    </location>
</feature>
<keyword evidence="4" id="KW-0234">DNA repair</keyword>
<evidence type="ECO:0000256" key="4">
    <source>
        <dbReference type="ARBA" id="ARBA00022881"/>
    </source>
</evidence>
<keyword evidence="4" id="KW-0267">Excision nuclease</keyword>
<evidence type="ECO:0000256" key="5">
    <source>
        <dbReference type="ARBA" id="ARBA00026033"/>
    </source>
</evidence>
<dbReference type="GO" id="GO:0016887">
    <property type="term" value="F:ATP hydrolysis activity"/>
    <property type="evidence" value="ECO:0007669"/>
    <property type="project" value="InterPro"/>
</dbReference>
<dbReference type="SMART" id="SM00490">
    <property type="entry name" value="HELICc"/>
    <property type="match status" value="1"/>
</dbReference>
<dbReference type="GO" id="GO:0009380">
    <property type="term" value="C:excinuclease repair complex"/>
    <property type="evidence" value="ECO:0007669"/>
    <property type="project" value="InterPro"/>
</dbReference>
<feature type="region of interest" description="Disordered" evidence="7">
    <location>
        <begin position="823"/>
        <end position="847"/>
    </location>
</feature>
<dbReference type="SUPFAM" id="SSF46600">
    <property type="entry name" value="C-terminal UvrC-binding domain of UvrB"/>
    <property type="match status" value="1"/>
</dbReference>
<evidence type="ECO:0000256" key="7">
    <source>
        <dbReference type="SAM" id="MobiDB-lite"/>
    </source>
</evidence>
<protein>
    <recommendedName>
        <fullName evidence="6">UvrABC system protein B</fullName>
    </recommendedName>
</protein>
<dbReference type="PANTHER" id="PTHR24029">
    <property type="entry name" value="UVRABC SYSTEM PROTEIN B"/>
    <property type="match status" value="1"/>
</dbReference>
<evidence type="ECO:0000256" key="1">
    <source>
        <dbReference type="ARBA" id="ARBA00004496"/>
    </source>
</evidence>
<dbReference type="SMART" id="SM00487">
    <property type="entry name" value="DEXDc"/>
    <property type="match status" value="1"/>
</dbReference>
<evidence type="ECO:0000256" key="2">
    <source>
        <dbReference type="ARBA" id="ARBA00008533"/>
    </source>
</evidence>
<evidence type="ECO:0000313" key="11">
    <source>
        <dbReference type="Proteomes" id="UP000218209"/>
    </source>
</evidence>
<dbReference type="Proteomes" id="UP000218209">
    <property type="component" value="Unassembled WGS sequence"/>
</dbReference>
<sequence length="847" mass="89158">MAAAADAAAAAVAAAVASPADARAAAVGTFLRRVLEQAESERSGHSAEVLRHHIASLEQNNAASSTDDEADRRLLARSRFTLDAPYPPRGDQPAAIRSLTRGLQAGRRFQTLRGCTGTGKTFVMANVIARADRPALVLAPNKTLAAQLCNELRAYLPHNRVEYFVSFYNYYCPEAYLPASDTHIAKSSQINDDIDRFRHAATRALFERPDTVIVASVSCIYGLGMPSTYLHAAIRVRVGEAGGTEVDVDALQARLLALQYGEKEAAAPWTRGVFALRNARTVDVAIPWEADGVVYRVVYALDCQTVERVARVDTNDAGAGEVDLGDEVVFYPAKHFVTPADLLEAAIANIKDEAAGCVAAFAAAGKRLQADRLRARVAADVTMLADVGYCAGVENYSRHLAGRAPGAPSECLLDYFPVDDWLLIVDESHVTVPQVSSMAVGDRVRKEALVAHGFRLPSAFDNRALTGAEFWSKVSRAVLVSATPGEFELQAAASSGGAVVDQVIRPTGVLDPVVHIFPSAGQVDHLAAALAHRAARGERAIVTTLTKKLAEDLSSHLAERPPLAGVLGRPLSVSFLHSGVDSVARMEVLEQIKRPVVAPADAAAGTPADGIDVVVGVNLLREGIDVPGVSLVAIMDADKDGFLRSDTALIQTIGRAARNVRGEVYMYADLVTGSMRAAINETNRRRSIQAAYNAERGVAPTPLVAKPPSPAGGGGGGGGARGGAKQLLTEVRERHAERAPRRLFGDAARGGSAAADAADWPLAPRASAEEEAEEAAAVVAAAAASAADGPARVAALRAQMRAAARRLDFEGAAALQAQVAALEGRRPAVEAEGRVAPTERRGARPGA</sequence>
<dbReference type="GO" id="GO:0003677">
    <property type="term" value="F:DNA binding"/>
    <property type="evidence" value="ECO:0007669"/>
    <property type="project" value="InterPro"/>
</dbReference>
<feature type="compositionally biased region" description="Gly residues" evidence="7">
    <location>
        <begin position="711"/>
        <end position="722"/>
    </location>
</feature>
<dbReference type="GO" id="GO:0005524">
    <property type="term" value="F:ATP binding"/>
    <property type="evidence" value="ECO:0007669"/>
    <property type="project" value="InterPro"/>
</dbReference>
<dbReference type="InterPro" id="IPR014001">
    <property type="entry name" value="Helicase_ATP-bd"/>
</dbReference>
<keyword evidence="3" id="KW-0228">DNA excision</keyword>
<evidence type="ECO:0000256" key="6">
    <source>
        <dbReference type="ARBA" id="ARBA00029504"/>
    </source>
</evidence>
<dbReference type="InterPro" id="IPR001650">
    <property type="entry name" value="Helicase_C-like"/>
</dbReference>
<feature type="compositionally biased region" description="Basic and acidic residues" evidence="7">
    <location>
        <begin position="730"/>
        <end position="744"/>
    </location>
</feature>
<feature type="region of interest" description="Disordered" evidence="7">
    <location>
        <begin position="700"/>
        <end position="758"/>
    </location>
</feature>
<dbReference type="SUPFAM" id="SSF52540">
    <property type="entry name" value="P-loop containing nucleoside triphosphate hydrolases"/>
    <property type="match status" value="2"/>
</dbReference>
<dbReference type="Pfam" id="PF02151">
    <property type="entry name" value="UVR"/>
    <property type="match status" value="1"/>
</dbReference>
<accession>A0A1X6NL98</accession>
<comment type="subunit">
    <text evidence="5">Forms a heterotetramer with UvrA during the search for lesions. Interacts with UvrC in an incision complex.</text>
</comment>
<proteinExistence type="inferred from homology"/>